<dbReference type="EMBL" id="JAKUCV010002859">
    <property type="protein sequence ID" value="KAJ4841200.1"/>
    <property type="molecule type" value="Genomic_DNA"/>
</dbReference>
<sequence>MNMVWCGVAELDKKLLCCGNNGLLVLSCFQSDCGDHLEWWSMVWFVLNQKCLISIMELALRCAHELPEERLNMIEISTRLKKIRTILLPTNPTNRRRLQRPQH</sequence>
<protein>
    <submittedName>
        <fullName evidence="1">Uncharacterized protein</fullName>
    </submittedName>
</protein>
<evidence type="ECO:0000313" key="1">
    <source>
        <dbReference type="EMBL" id="KAJ4841200.1"/>
    </source>
</evidence>
<dbReference type="Proteomes" id="UP001141552">
    <property type="component" value="Unassembled WGS sequence"/>
</dbReference>
<reference evidence="1" key="2">
    <citation type="journal article" date="2023" name="Plants (Basel)">
        <title>Annotation of the Turnera subulata (Passifloraceae) Draft Genome Reveals the S-Locus Evolved after the Divergence of Turneroideae from Passifloroideae in a Stepwise Manner.</title>
        <authorList>
            <person name="Henning P.M."/>
            <person name="Roalson E.H."/>
            <person name="Mir W."/>
            <person name="McCubbin A.G."/>
            <person name="Shore J.S."/>
        </authorList>
    </citation>
    <scope>NUCLEOTIDE SEQUENCE</scope>
    <source>
        <strain evidence="1">F60SS</strain>
    </source>
</reference>
<proteinExistence type="predicted"/>
<keyword evidence="2" id="KW-1185">Reference proteome</keyword>
<organism evidence="1 2">
    <name type="scientific">Turnera subulata</name>
    <dbReference type="NCBI Taxonomy" id="218843"/>
    <lineage>
        <taxon>Eukaryota</taxon>
        <taxon>Viridiplantae</taxon>
        <taxon>Streptophyta</taxon>
        <taxon>Embryophyta</taxon>
        <taxon>Tracheophyta</taxon>
        <taxon>Spermatophyta</taxon>
        <taxon>Magnoliopsida</taxon>
        <taxon>eudicotyledons</taxon>
        <taxon>Gunneridae</taxon>
        <taxon>Pentapetalae</taxon>
        <taxon>rosids</taxon>
        <taxon>fabids</taxon>
        <taxon>Malpighiales</taxon>
        <taxon>Passifloraceae</taxon>
        <taxon>Turnera</taxon>
    </lineage>
</organism>
<reference evidence="1" key="1">
    <citation type="submission" date="2022-02" db="EMBL/GenBank/DDBJ databases">
        <authorList>
            <person name="Henning P.M."/>
            <person name="McCubbin A.G."/>
            <person name="Shore J.S."/>
        </authorList>
    </citation>
    <scope>NUCLEOTIDE SEQUENCE</scope>
    <source>
        <strain evidence="1">F60SS</strain>
        <tissue evidence="1">Leaves</tissue>
    </source>
</reference>
<accession>A0A9Q0JHV1</accession>
<evidence type="ECO:0000313" key="2">
    <source>
        <dbReference type="Proteomes" id="UP001141552"/>
    </source>
</evidence>
<name>A0A9Q0JHV1_9ROSI</name>
<gene>
    <name evidence="1" type="ORF">Tsubulata_027270</name>
</gene>
<comment type="caution">
    <text evidence="1">The sequence shown here is derived from an EMBL/GenBank/DDBJ whole genome shotgun (WGS) entry which is preliminary data.</text>
</comment>
<dbReference type="AlphaFoldDB" id="A0A9Q0JHV1"/>